<evidence type="ECO:0000313" key="2">
    <source>
        <dbReference type="Proteomes" id="UP000593719"/>
    </source>
</evidence>
<keyword evidence="2" id="KW-1185">Reference proteome</keyword>
<evidence type="ECO:0000313" key="1">
    <source>
        <dbReference type="EMBL" id="QOP42846.1"/>
    </source>
</evidence>
<reference evidence="1 2" key="1">
    <citation type="submission" date="2019-06" db="EMBL/GenBank/DDBJ databases">
        <title>Sulfurimonas gotlandica sp. nov., a chemoautotrophic and psychrotolerant epsilonproteobacterium isolated from a pelagic redoxcline, and an emended description of the genus Sulfurimonas.</title>
        <authorList>
            <person name="Wang S."/>
            <person name="Jiang L."/>
            <person name="Shao Z."/>
        </authorList>
    </citation>
    <scope>NUCLEOTIDE SEQUENCE [LARGE SCALE GENOMIC DNA]</scope>
    <source>
        <strain evidence="1 2">S2-6</strain>
    </source>
</reference>
<gene>
    <name evidence="1" type="ORF">FJR45_02320</name>
</gene>
<evidence type="ECO:0008006" key="3">
    <source>
        <dbReference type="Google" id="ProtNLM"/>
    </source>
</evidence>
<dbReference type="EMBL" id="CP041235">
    <property type="protein sequence ID" value="QOP42846.1"/>
    <property type="molecule type" value="Genomic_DNA"/>
</dbReference>
<dbReference type="Proteomes" id="UP000593719">
    <property type="component" value="Chromosome"/>
</dbReference>
<dbReference type="KEGG" id="ssei:FJR45_02320"/>
<organism evidence="1 2">
    <name type="scientific">Sulfurimonas sediminis</name>
    <dbReference type="NCBI Taxonomy" id="2590020"/>
    <lineage>
        <taxon>Bacteria</taxon>
        <taxon>Pseudomonadati</taxon>
        <taxon>Campylobacterota</taxon>
        <taxon>Epsilonproteobacteria</taxon>
        <taxon>Campylobacterales</taxon>
        <taxon>Sulfurimonadaceae</taxon>
        <taxon>Sulfurimonas</taxon>
    </lineage>
</organism>
<name>A0A7M1AZY1_9BACT</name>
<accession>A0A7M1AZY1</accession>
<sequence>MMRLLLLYFLFVPLLFGYSYDELLLKAQASIFPKIMLLDKKIETKLIKNRLVYTIVCDESDYGTALHVKQYIDNKFKGHFDKYPYEVKTVDFAHLDMKTPASAFYVLKSSKENIAKVAKIARKRGVITFSYDIENLKEGLLLSLLIEKSTMIYLNKENLRDDVDFVSFLYQMVKFLDKDNF</sequence>
<dbReference type="AlphaFoldDB" id="A0A7M1AZY1"/>
<proteinExistence type="predicted"/>
<protein>
    <recommendedName>
        <fullName evidence="3">YfiR family protein</fullName>
    </recommendedName>
</protein>
<dbReference type="RefSeq" id="WP_193151170.1">
    <property type="nucleotide sequence ID" value="NZ_CP041235.1"/>
</dbReference>